<dbReference type="PANTHER" id="PTHR24252">
    <property type="entry name" value="ACROSIN-RELATED"/>
    <property type="match status" value="1"/>
</dbReference>
<dbReference type="InterPro" id="IPR043504">
    <property type="entry name" value="Peptidase_S1_PA_chymotrypsin"/>
</dbReference>
<dbReference type="InterPro" id="IPR009003">
    <property type="entry name" value="Peptidase_S1_PA"/>
</dbReference>
<dbReference type="SUPFAM" id="SSF57424">
    <property type="entry name" value="LDL receptor-like module"/>
    <property type="match status" value="1"/>
</dbReference>
<feature type="transmembrane region" description="Helical" evidence="6">
    <location>
        <begin position="148"/>
        <end position="170"/>
    </location>
</feature>
<dbReference type="PRINTS" id="PR00722">
    <property type="entry name" value="CHYMOTRYPSIN"/>
</dbReference>
<accession>A0AAY4CCA2</accession>
<dbReference type="PROSITE" id="PS50240">
    <property type="entry name" value="TRYPSIN_DOM"/>
    <property type="match status" value="1"/>
</dbReference>
<feature type="domain" description="Peptidase S1" evidence="7">
    <location>
        <begin position="330"/>
        <end position="514"/>
    </location>
</feature>
<dbReference type="Pfam" id="PF15494">
    <property type="entry name" value="SRCR_2"/>
    <property type="match status" value="1"/>
</dbReference>
<name>A0AAY4CCA2_9TELE</name>
<dbReference type="Gene3D" id="3.10.250.10">
    <property type="entry name" value="SRCR-like domain"/>
    <property type="match status" value="1"/>
</dbReference>
<sequence length="534" mass="59156">MREKNKWRKKQRVGRQCMYGRRCQPDRGHNKRVLNGEYSVPKAAGQVRQTHLHPLILTLLPWTPMAEHDPKDAPPPYYCVSLHIRPPLHIYKEVAYTNTFGLPAYSQPHYIPQHAPVVAAPVTQHSIPVSAAPPYQHRKACCGKDAQCYGGSGVTVFLLIFLAIAIWLGVHYSSRLATTVILQSYTDSKGSTEQPQSMATPDTCSNATVLCDAHEDCLLGSDEANCVRFDSDGGLQIRTAEDGRFLPVCYQGWTKSLADQTCAQLGFRRSFDLKPLKRQQFKGAVSIVARESHSQTLIQGLVTVSSSCPSEQTVSLECIECGRQQSVTRIIGGNAAKLGQWPWQVSLHFLGVHVCGGSLLSPDFVITAAHCFQRTSSVSMEPRNWRVYGGTLSQKQLPEPFLVKKIIVNENYNKGTNDQDIALLRLTRPVDFNYAVQPVCLPAFDQSFTSGTQCWTTGFGTTEEGADQASIELMEVSVDIIDTRVCNSSQVYQGRVTKNMICAGDIEGRRDTCQVASVCTVQAPWHNSLCTRIF</sequence>
<evidence type="ECO:0000256" key="1">
    <source>
        <dbReference type="ARBA" id="ARBA00022670"/>
    </source>
</evidence>
<dbReference type="InterPro" id="IPR001314">
    <property type="entry name" value="Peptidase_S1A"/>
</dbReference>
<dbReference type="PANTHER" id="PTHR24252:SF27">
    <property type="entry name" value="TRANSMEMBRANE PROTEASE SERINE 3-LIKE"/>
    <property type="match status" value="1"/>
</dbReference>
<keyword evidence="2" id="KW-0378">Hydrolase</keyword>
<evidence type="ECO:0000256" key="3">
    <source>
        <dbReference type="ARBA" id="ARBA00022825"/>
    </source>
</evidence>
<keyword evidence="6" id="KW-0812">Transmembrane</keyword>
<dbReference type="Pfam" id="PF00089">
    <property type="entry name" value="Trypsin"/>
    <property type="match status" value="1"/>
</dbReference>
<dbReference type="InterPro" id="IPR001254">
    <property type="entry name" value="Trypsin_dom"/>
</dbReference>
<reference evidence="8" key="3">
    <citation type="submission" date="2025-09" db="UniProtKB">
        <authorList>
            <consortium name="Ensembl"/>
        </authorList>
    </citation>
    <scope>IDENTIFICATION</scope>
</reference>
<evidence type="ECO:0000256" key="2">
    <source>
        <dbReference type="ARBA" id="ARBA00022801"/>
    </source>
</evidence>
<evidence type="ECO:0000256" key="6">
    <source>
        <dbReference type="SAM" id="Phobius"/>
    </source>
</evidence>
<dbReference type="Ensembl" id="ENSDCDT00010037727.1">
    <property type="protein sequence ID" value="ENSDCDP00010030354.1"/>
    <property type="gene ID" value="ENSDCDG00010019494.1"/>
</dbReference>
<keyword evidence="9" id="KW-1185">Reference proteome</keyword>
<dbReference type="GO" id="GO:0006508">
    <property type="term" value="P:proteolysis"/>
    <property type="evidence" value="ECO:0007669"/>
    <property type="project" value="UniProtKB-KW"/>
</dbReference>
<evidence type="ECO:0000256" key="5">
    <source>
        <dbReference type="ARBA" id="ARBA00023180"/>
    </source>
</evidence>
<dbReference type="GeneTree" id="ENSGT00940000155207"/>
<keyword evidence="4" id="KW-1015">Disulfide bond</keyword>
<organism evidence="8 9">
    <name type="scientific">Denticeps clupeoides</name>
    <name type="common">denticle herring</name>
    <dbReference type="NCBI Taxonomy" id="299321"/>
    <lineage>
        <taxon>Eukaryota</taxon>
        <taxon>Metazoa</taxon>
        <taxon>Chordata</taxon>
        <taxon>Craniata</taxon>
        <taxon>Vertebrata</taxon>
        <taxon>Euteleostomi</taxon>
        <taxon>Actinopterygii</taxon>
        <taxon>Neopterygii</taxon>
        <taxon>Teleostei</taxon>
        <taxon>Clupei</taxon>
        <taxon>Clupeiformes</taxon>
        <taxon>Denticipitoidei</taxon>
        <taxon>Denticipitidae</taxon>
        <taxon>Denticeps</taxon>
    </lineage>
</organism>
<dbReference type="SUPFAM" id="SSF50494">
    <property type="entry name" value="Trypsin-like serine proteases"/>
    <property type="match status" value="1"/>
</dbReference>
<dbReference type="GO" id="GO:0004252">
    <property type="term" value="F:serine-type endopeptidase activity"/>
    <property type="evidence" value="ECO:0007669"/>
    <property type="project" value="InterPro"/>
</dbReference>
<gene>
    <name evidence="8" type="primary">tmprss13a</name>
</gene>
<dbReference type="AlphaFoldDB" id="A0AAY4CCA2"/>
<keyword evidence="6" id="KW-0472">Membrane</keyword>
<dbReference type="SMART" id="SM00020">
    <property type="entry name" value="Tryp_SPc"/>
    <property type="match status" value="1"/>
</dbReference>
<dbReference type="SUPFAM" id="SSF56487">
    <property type="entry name" value="SRCR-like"/>
    <property type="match status" value="1"/>
</dbReference>
<protein>
    <submittedName>
        <fullName evidence="8">Transmembrane serine protease 13a</fullName>
    </submittedName>
</protein>
<keyword evidence="3" id="KW-0720">Serine protease</keyword>
<dbReference type="InterPro" id="IPR018114">
    <property type="entry name" value="TRYPSIN_HIS"/>
</dbReference>
<evidence type="ECO:0000259" key="7">
    <source>
        <dbReference type="PROSITE" id="PS50240"/>
    </source>
</evidence>
<evidence type="ECO:0000313" key="9">
    <source>
        <dbReference type="Proteomes" id="UP000694580"/>
    </source>
</evidence>
<dbReference type="InterPro" id="IPR036055">
    <property type="entry name" value="LDL_receptor-like_sf"/>
</dbReference>
<dbReference type="PROSITE" id="PS00134">
    <property type="entry name" value="TRYPSIN_HIS"/>
    <property type="match status" value="1"/>
</dbReference>
<dbReference type="InterPro" id="IPR001190">
    <property type="entry name" value="SRCR"/>
</dbReference>
<reference evidence="8 9" key="1">
    <citation type="submission" date="2020-06" db="EMBL/GenBank/DDBJ databases">
        <authorList>
            <consortium name="Wellcome Sanger Institute Data Sharing"/>
        </authorList>
    </citation>
    <scope>NUCLEOTIDE SEQUENCE [LARGE SCALE GENOMIC DNA]</scope>
</reference>
<evidence type="ECO:0000313" key="8">
    <source>
        <dbReference type="Ensembl" id="ENSDCDP00010030354.1"/>
    </source>
</evidence>
<dbReference type="GO" id="GO:0016020">
    <property type="term" value="C:membrane"/>
    <property type="evidence" value="ECO:0007669"/>
    <property type="project" value="InterPro"/>
</dbReference>
<dbReference type="Proteomes" id="UP000694580">
    <property type="component" value="Chromosome 19"/>
</dbReference>
<dbReference type="FunFam" id="2.40.10.10:FF:000003">
    <property type="entry name" value="Transmembrane serine protease 3"/>
    <property type="match status" value="1"/>
</dbReference>
<dbReference type="CDD" id="cd00190">
    <property type="entry name" value="Tryp_SPc"/>
    <property type="match status" value="1"/>
</dbReference>
<reference evidence="8" key="2">
    <citation type="submission" date="2025-08" db="UniProtKB">
        <authorList>
            <consortium name="Ensembl"/>
        </authorList>
    </citation>
    <scope>IDENTIFICATION</scope>
</reference>
<keyword evidence="6" id="KW-1133">Transmembrane helix</keyword>
<dbReference type="Gene3D" id="2.40.10.10">
    <property type="entry name" value="Trypsin-like serine proteases"/>
    <property type="match status" value="3"/>
</dbReference>
<keyword evidence="5" id="KW-0325">Glycoprotein</keyword>
<proteinExistence type="predicted"/>
<keyword evidence="1" id="KW-0645">Protease</keyword>
<evidence type="ECO:0000256" key="4">
    <source>
        <dbReference type="ARBA" id="ARBA00023157"/>
    </source>
</evidence>
<dbReference type="InterPro" id="IPR036772">
    <property type="entry name" value="SRCR-like_dom_sf"/>
</dbReference>